<keyword evidence="12" id="KW-1185">Reference proteome</keyword>
<keyword evidence="8 10" id="KW-0520">NAD</keyword>
<dbReference type="NCBIfam" id="NF004320">
    <property type="entry name" value="PRK05715.1-2"/>
    <property type="match status" value="1"/>
</dbReference>
<dbReference type="EMBL" id="CP092900">
    <property type="protein sequence ID" value="UTC24793.1"/>
    <property type="molecule type" value="Genomic_DNA"/>
</dbReference>
<dbReference type="NCBIfam" id="NF004321">
    <property type="entry name" value="PRK05715.1-3"/>
    <property type="match status" value="1"/>
</dbReference>
<dbReference type="EC" id="7.1.1.-" evidence="10"/>
<keyword evidence="7 10" id="KW-1133">Transmembrane helix</keyword>
<dbReference type="HAMAP" id="MF_01456">
    <property type="entry name" value="NDH1_NuoK"/>
    <property type="match status" value="1"/>
</dbReference>
<comment type="similarity">
    <text evidence="2 10">Belongs to the complex I subunit 4L family.</text>
</comment>
<evidence type="ECO:0000256" key="5">
    <source>
        <dbReference type="ARBA" id="ARBA00022719"/>
    </source>
</evidence>
<evidence type="ECO:0000256" key="2">
    <source>
        <dbReference type="ARBA" id="ARBA00010519"/>
    </source>
</evidence>
<accession>A0ABY5DJX9</accession>
<organism evidence="11 12">
    <name type="scientific">Candidatus Comchoanobacter bicostacola</name>
    <dbReference type="NCBI Taxonomy" id="2919598"/>
    <lineage>
        <taxon>Bacteria</taxon>
        <taxon>Pseudomonadati</taxon>
        <taxon>Pseudomonadota</taxon>
        <taxon>Gammaproteobacteria</taxon>
        <taxon>Candidatus Comchoanobacterales</taxon>
        <taxon>Candidatus Comchoanobacteraceae</taxon>
        <taxon>Candidatus Comchoanobacter</taxon>
    </lineage>
</organism>
<proteinExistence type="inferred from homology"/>
<sequence length="103" mass="11356">MIEVTYLVLLSCVVFVIGIVGVGLNRNNLVAILMNIELMLIAVNINFIAFSNYHQNLEGHIAVFFVLAIAAAEAAIGLAIFVKLYERYHSIQADKFSSLKELA</sequence>
<comment type="subcellular location">
    <subcellularLocation>
        <location evidence="10">Cell membrane</location>
        <topology evidence="10">Multi-pass membrane protein</topology>
    </subcellularLocation>
    <subcellularLocation>
        <location evidence="1">Membrane</location>
        <topology evidence="1">Multi-pass membrane protein</topology>
    </subcellularLocation>
</comment>
<keyword evidence="9 10" id="KW-0472">Membrane</keyword>
<dbReference type="RefSeq" id="WP_258568582.1">
    <property type="nucleotide sequence ID" value="NZ_CP092900.1"/>
</dbReference>
<name>A0ABY5DJX9_9GAMM</name>
<evidence type="ECO:0000256" key="8">
    <source>
        <dbReference type="ARBA" id="ARBA00023027"/>
    </source>
</evidence>
<feature type="transmembrane region" description="Helical" evidence="10">
    <location>
        <begin position="61"/>
        <end position="82"/>
    </location>
</feature>
<dbReference type="NCBIfam" id="NF004323">
    <property type="entry name" value="PRK05715.1-5"/>
    <property type="match status" value="1"/>
</dbReference>
<evidence type="ECO:0000256" key="9">
    <source>
        <dbReference type="ARBA" id="ARBA00023136"/>
    </source>
</evidence>
<dbReference type="PANTHER" id="PTHR11434:SF21">
    <property type="entry name" value="NADH DEHYDROGENASE SUBUNIT 4L-RELATED"/>
    <property type="match status" value="1"/>
</dbReference>
<dbReference type="Pfam" id="PF00420">
    <property type="entry name" value="Oxidored_q2"/>
    <property type="match status" value="1"/>
</dbReference>
<keyword evidence="6 10" id="KW-1278">Translocase</keyword>
<comment type="subunit">
    <text evidence="10">NDH-1 is composed of 14 different subunits. Subunits NuoA, H, J, K, L, M, N constitute the membrane sector of the complex.</text>
</comment>
<dbReference type="InterPro" id="IPR001133">
    <property type="entry name" value="NADH_UbQ_OxRdtase_chain4L/K"/>
</dbReference>
<dbReference type="Proteomes" id="UP001055955">
    <property type="component" value="Chromosome"/>
</dbReference>
<evidence type="ECO:0000256" key="4">
    <source>
        <dbReference type="ARBA" id="ARBA00022692"/>
    </source>
</evidence>
<reference evidence="11 12" key="1">
    <citation type="journal article" date="2022" name="Nat. Microbiol.">
        <title>The microbiome of a bacterivorous marine choanoflagellate contains a resource-demanding obligate bacterial associate.</title>
        <authorList>
            <person name="Needham D.M."/>
            <person name="Poirier C."/>
            <person name="Bachy C."/>
            <person name="George E.E."/>
            <person name="Wilken S."/>
            <person name="Yung C.C.M."/>
            <person name="Limardo A.J."/>
            <person name="Morando M."/>
            <person name="Sudek L."/>
            <person name="Malmstrom R.R."/>
            <person name="Keeling P.J."/>
            <person name="Santoro A.E."/>
            <person name="Worden A.Z."/>
        </authorList>
    </citation>
    <scope>NUCLEOTIDE SEQUENCE [LARGE SCALE GENOMIC DNA]</scope>
    <source>
        <strain evidence="11 12">Comchoano-1</strain>
    </source>
</reference>
<dbReference type="PANTHER" id="PTHR11434">
    <property type="entry name" value="NADH-UBIQUINONE OXIDOREDUCTASE SUBUNIT ND4L"/>
    <property type="match status" value="1"/>
</dbReference>
<evidence type="ECO:0000256" key="3">
    <source>
        <dbReference type="ARBA" id="ARBA00022448"/>
    </source>
</evidence>
<keyword evidence="4 10" id="KW-0812">Transmembrane</keyword>
<keyword evidence="3 10" id="KW-0813">Transport</keyword>
<evidence type="ECO:0000313" key="12">
    <source>
        <dbReference type="Proteomes" id="UP001055955"/>
    </source>
</evidence>
<keyword evidence="10" id="KW-1003">Cell membrane</keyword>
<keyword evidence="10" id="KW-0830">Ubiquinone</keyword>
<dbReference type="InterPro" id="IPR039428">
    <property type="entry name" value="NUOK/Mnh_C1-like"/>
</dbReference>
<dbReference type="Gene3D" id="1.10.287.3510">
    <property type="match status" value="1"/>
</dbReference>
<evidence type="ECO:0000313" key="11">
    <source>
        <dbReference type="EMBL" id="UTC24793.1"/>
    </source>
</evidence>
<comment type="function">
    <text evidence="10">NDH-1 shuttles electrons from NADH, via FMN and iron-sulfur (Fe-S) centers, to quinones in the respiratory chain. The immediate electron acceptor for the enzyme in this species is believed to be ubiquinone. Couples the redox reaction to proton translocation (for every two electrons transferred, four hydrogen ions are translocated across the cytoplasmic membrane), and thus conserves the redox energy in a proton gradient.</text>
</comment>
<protein>
    <recommendedName>
        <fullName evidence="10">NADH-quinone oxidoreductase subunit K</fullName>
        <ecNumber evidence="10">7.1.1.-</ecNumber>
    </recommendedName>
    <alternativeName>
        <fullName evidence="10">NADH dehydrogenase I subunit K</fullName>
    </alternativeName>
    <alternativeName>
        <fullName evidence="10">NDH-1 subunit K</fullName>
    </alternativeName>
</protein>
<dbReference type="GO" id="GO:0050136">
    <property type="term" value="F:NADH dehydrogenase (quinone) (non-electrogenic) activity"/>
    <property type="evidence" value="ECO:0007669"/>
    <property type="project" value="UniProtKB-EC"/>
</dbReference>
<evidence type="ECO:0000256" key="1">
    <source>
        <dbReference type="ARBA" id="ARBA00004141"/>
    </source>
</evidence>
<feature type="transmembrane region" description="Helical" evidence="10">
    <location>
        <begin position="6"/>
        <end position="24"/>
    </location>
</feature>
<keyword evidence="11" id="KW-0560">Oxidoreductase</keyword>
<feature type="transmembrane region" description="Helical" evidence="10">
    <location>
        <begin position="29"/>
        <end position="49"/>
    </location>
</feature>
<evidence type="ECO:0000256" key="6">
    <source>
        <dbReference type="ARBA" id="ARBA00022967"/>
    </source>
</evidence>
<evidence type="ECO:0000256" key="7">
    <source>
        <dbReference type="ARBA" id="ARBA00022989"/>
    </source>
</evidence>
<keyword evidence="5 10" id="KW-0874">Quinone</keyword>
<comment type="catalytic activity">
    <reaction evidence="10">
        <text>a quinone + NADH + 5 H(+)(in) = a quinol + NAD(+) + 4 H(+)(out)</text>
        <dbReference type="Rhea" id="RHEA:57888"/>
        <dbReference type="ChEBI" id="CHEBI:15378"/>
        <dbReference type="ChEBI" id="CHEBI:24646"/>
        <dbReference type="ChEBI" id="CHEBI:57540"/>
        <dbReference type="ChEBI" id="CHEBI:57945"/>
        <dbReference type="ChEBI" id="CHEBI:132124"/>
    </reaction>
</comment>
<evidence type="ECO:0000256" key="10">
    <source>
        <dbReference type="HAMAP-Rule" id="MF_01456"/>
    </source>
</evidence>
<gene>
    <name evidence="10 11" type="primary">nuoK</name>
    <name evidence="11" type="ORF">MMH89_01325</name>
</gene>